<evidence type="ECO:0008006" key="4">
    <source>
        <dbReference type="Google" id="ProtNLM"/>
    </source>
</evidence>
<dbReference type="EMBL" id="JBHSWA010000001">
    <property type="protein sequence ID" value="MFC6640399.1"/>
    <property type="molecule type" value="Genomic_DNA"/>
</dbReference>
<protein>
    <recommendedName>
        <fullName evidence="4">DNA-binding protein</fullName>
    </recommendedName>
</protein>
<reference evidence="2" key="3">
    <citation type="submission" date="2024-09" db="EMBL/GenBank/DDBJ databases">
        <authorList>
            <person name="Sun Q."/>
            <person name="Mori K."/>
        </authorList>
    </citation>
    <scope>NUCLEOTIDE SEQUENCE</scope>
    <source>
        <strain evidence="2">NBRC 113428</strain>
    </source>
</reference>
<evidence type="ECO:0000313" key="1">
    <source>
        <dbReference type="EMBL" id="MFC6640399.1"/>
    </source>
</evidence>
<gene>
    <name evidence="1" type="ORF">ACFQAU_00220</name>
    <name evidence="2" type="ORF">ACFQAU_17720</name>
</gene>
<accession>A0ABW1Z2D5</accession>
<name>A0ABW1Z2D5_9RHOB</name>
<dbReference type="RefSeq" id="WP_132443601.1">
    <property type="nucleotide sequence ID" value="NZ_JBHSWA010000001.1"/>
</dbReference>
<organism evidence="2 3">
    <name type="scientific">Sulfitobacter profundi</name>
    <dbReference type="NCBI Taxonomy" id="2679961"/>
    <lineage>
        <taxon>Bacteria</taxon>
        <taxon>Pseudomonadati</taxon>
        <taxon>Pseudomonadota</taxon>
        <taxon>Alphaproteobacteria</taxon>
        <taxon>Rhodobacterales</taxon>
        <taxon>Roseobacteraceae</taxon>
        <taxon>Sulfitobacter</taxon>
    </lineage>
</organism>
<sequence>MSSNLTPLEVCERLIAPIGELGRIVDMGEKAGYGWRRASQYRDAGDMPPRVNRKLLKYARRQGIPLAEKHLIWGASRAEIEALLENMSAQEIAAE</sequence>
<dbReference type="EMBL" id="JBHSWA010000001">
    <property type="protein sequence ID" value="MFC6643251.1"/>
    <property type="molecule type" value="Genomic_DNA"/>
</dbReference>
<dbReference type="Proteomes" id="UP001596403">
    <property type="component" value="Unassembled WGS sequence"/>
</dbReference>
<keyword evidence="3" id="KW-1185">Reference proteome</keyword>
<proteinExistence type="predicted"/>
<reference evidence="2" key="1">
    <citation type="journal article" date="2014" name="Int. J. Syst. Evol. Microbiol.">
        <title>Complete genome of a new Firmicutes species belonging to the dominant human colonic microbiota ('Ruminococcus bicirculans') reveals two chromosomes and a selective capacity to utilize plant glucans.</title>
        <authorList>
            <consortium name="NISC Comparative Sequencing Program"/>
            <person name="Wegmann U."/>
            <person name="Louis P."/>
            <person name="Goesmann A."/>
            <person name="Henrissat B."/>
            <person name="Duncan S.H."/>
            <person name="Flint H.J."/>
        </authorList>
    </citation>
    <scope>NUCLEOTIDE SEQUENCE</scope>
    <source>
        <strain evidence="2">NBRC 113428</strain>
    </source>
</reference>
<evidence type="ECO:0000313" key="3">
    <source>
        <dbReference type="Proteomes" id="UP001596403"/>
    </source>
</evidence>
<comment type="caution">
    <text evidence="2">The sequence shown here is derived from an EMBL/GenBank/DDBJ whole genome shotgun (WGS) entry which is preliminary data.</text>
</comment>
<reference evidence="3" key="2">
    <citation type="journal article" date="2019" name="Int. J. Syst. Evol. Microbiol.">
        <title>The Global Catalogue of Microorganisms (GCM) 10K type strain sequencing project: providing services to taxonomists for standard genome sequencing and annotation.</title>
        <authorList>
            <consortium name="The Broad Institute Genomics Platform"/>
            <consortium name="The Broad Institute Genome Sequencing Center for Infectious Disease"/>
            <person name="Wu L."/>
            <person name="Ma J."/>
        </authorList>
    </citation>
    <scope>NUCLEOTIDE SEQUENCE [LARGE SCALE GENOMIC DNA]</scope>
    <source>
        <strain evidence="3">NBRC 111368</strain>
    </source>
</reference>
<evidence type="ECO:0000313" key="2">
    <source>
        <dbReference type="EMBL" id="MFC6643251.1"/>
    </source>
</evidence>